<dbReference type="PROSITE" id="PS01031">
    <property type="entry name" value="SHSP"/>
    <property type="match status" value="1"/>
</dbReference>
<comment type="caution">
    <text evidence="4">The sequence shown here is derived from an EMBL/GenBank/DDBJ whole genome shotgun (WGS) entry which is preliminary data.</text>
</comment>
<reference evidence="4" key="1">
    <citation type="submission" date="2022-11" db="EMBL/GenBank/DDBJ databases">
        <title>WGS of Natronobacillus azotifigens 24KS-1, an anaerobic diazotrophic haloalkaliphile from soda-rich habitats.</title>
        <authorList>
            <person name="Sorokin D.Y."/>
            <person name="Merkel A.Y."/>
        </authorList>
    </citation>
    <scope>NUCLEOTIDE SEQUENCE</scope>
    <source>
        <strain evidence="4">24KS-1</strain>
    </source>
</reference>
<dbReference type="PANTHER" id="PTHR11527">
    <property type="entry name" value="HEAT-SHOCK PROTEIN 20 FAMILY MEMBER"/>
    <property type="match status" value="1"/>
</dbReference>
<evidence type="ECO:0000256" key="1">
    <source>
        <dbReference type="PROSITE-ProRule" id="PRU00285"/>
    </source>
</evidence>
<dbReference type="SUPFAM" id="SSF49764">
    <property type="entry name" value="HSP20-like chaperones"/>
    <property type="match status" value="1"/>
</dbReference>
<feature type="domain" description="SHSP" evidence="3">
    <location>
        <begin position="44"/>
        <end position="155"/>
    </location>
</feature>
<dbReference type="Gene3D" id="2.60.40.790">
    <property type="match status" value="1"/>
</dbReference>
<comment type="similarity">
    <text evidence="1 2">Belongs to the small heat shock protein (HSP20) family.</text>
</comment>
<dbReference type="EMBL" id="JAPRAT010000006">
    <property type="protein sequence ID" value="MCZ0702528.1"/>
    <property type="molecule type" value="Genomic_DNA"/>
</dbReference>
<dbReference type="Pfam" id="PF00011">
    <property type="entry name" value="HSP20"/>
    <property type="match status" value="1"/>
</dbReference>
<gene>
    <name evidence="4" type="ORF">OWO01_04805</name>
</gene>
<dbReference type="CDD" id="cd06464">
    <property type="entry name" value="ACD_sHsps-like"/>
    <property type="match status" value="1"/>
</dbReference>
<proteinExistence type="inferred from homology"/>
<evidence type="ECO:0000259" key="3">
    <source>
        <dbReference type="PROSITE" id="PS01031"/>
    </source>
</evidence>
<dbReference type="InterPro" id="IPR031107">
    <property type="entry name" value="Small_HSP"/>
</dbReference>
<sequence length="155" mass="18377">MENKNEKKSEIWEVGQDLIKRMDNLFANRPNNNFLESIDSFFQQSNAFGRIPVKVYETQTEWVVELELPGLRKEDIHLNIIGDKLHVQTKNEQATEVDDEKANYHYHQHRYMHRERTIQLPYPVDQSTTKAIYENGILIVRGPKPQQKTTQLRIE</sequence>
<evidence type="ECO:0000256" key="2">
    <source>
        <dbReference type="RuleBase" id="RU003616"/>
    </source>
</evidence>
<dbReference type="InterPro" id="IPR008978">
    <property type="entry name" value="HSP20-like_chaperone"/>
</dbReference>
<organism evidence="4 5">
    <name type="scientific">Natronobacillus azotifigens</name>
    <dbReference type="NCBI Taxonomy" id="472978"/>
    <lineage>
        <taxon>Bacteria</taxon>
        <taxon>Bacillati</taxon>
        <taxon>Bacillota</taxon>
        <taxon>Bacilli</taxon>
        <taxon>Bacillales</taxon>
        <taxon>Bacillaceae</taxon>
        <taxon>Natronobacillus</taxon>
    </lineage>
</organism>
<dbReference type="AlphaFoldDB" id="A0A9J6RA49"/>
<dbReference type="InterPro" id="IPR002068">
    <property type="entry name" value="A-crystallin/Hsp20_dom"/>
</dbReference>
<dbReference type="RefSeq" id="WP_268779301.1">
    <property type="nucleotide sequence ID" value="NZ_JAPRAT010000006.1"/>
</dbReference>
<protein>
    <submittedName>
        <fullName evidence="4">Hsp20/alpha crystallin family protein</fullName>
    </submittedName>
</protein>
<accession>A0A9J6RA49</accession>
<dbReference type="Proteomes" id="UP001084197">
    <property type="component" value="Unassembled WGS sequence"/>
</dbReference>
<keyword evidence="5" id="KW-1185">Reference proteome</keyword>
<name>A0A9J6RA49_9BACI</name>
<evidence type="ECO:0000313" key="4">
    <source>
        <dbReference type="EMBL" id="MCZ0702528.1"/>
    </source>
</evidence>
<evidence type="ECO:0000313" key="5">
    <source>
        <dbReference type="Proteomes" id="UP001084197"/>
    </source>
</evidence>